<feature type="transmembrane region" description="Helical" evidence="10">
    <location>
        <begin position="43"/>
        <end position="67"/>
    </location>
</feature>
<feature type="domain" description="G-protein coupled receptors family 1 profile" evidence="11">
    <location>
        <begin position="59"/>
        <end position="290"/>
    </location>
</feature>
<evidence type="ECO:0000256" key="4">
    <source>
        <dbReference type="ARBA" id="ARBA00022692"/>
    </source>
</evidence>
<dbReference type="Proteomes" id="UP000198287">
    <property type="component" value="Unassembled WGS sequence"/>
</dbReference>
<dbReference type="AlphaFoldDB" id="A0A226EC50"/>
<dbReference type="PROSITE" id="PS50262">
    <property type="entry name" value="G_PROTEIN_RECEP_F1_2"/>
    <property type="match status" value="1"/>
</dbReference>
<dbReference type="GO" id="GO:0007187">
    <property type="term" value="P:G protein-coupled receptor signaling pathway, coupled to cyclic nucleotide second messenger"/>
    <property type="evidence" value="ECO:0007669"/>
    <property type="project" value="TreeGrafter"/>
</dbReference>
<evidence type="ECO:0000313" key="13">
    <source>
        <dbReference type="Proteomes" id="UP000198287"/>
    </source>
</evidence>
<keyword evidence="7 10" id="KW-0472">Membrane</keyword>
<evidence type="ECO:0000256" key="10">
    <source>
        <dbReference type="SAM" id="Phobius"/>
    </source>
</evidence>
<evidence type="ECO:0000256" key="8">
    <source>
        <dbReference type="ARBA" id="ARBA00023170"/>
    </source>
</evidence>
<dbReference type="OMA" id="HINSHER"/>
<dbReference type="SUPFAM" id="SSF81321">
    <property type="entry name" value="Family A G protein-coupled receptor-like"/>
    <property type="match status" value="1"/>
</dbReference>
<keyword evidence="8 12" id="KW-0675">Receptor</keyword>
<sequence>MDNCTYGFHSYEHDDSFESYLECLHRHMNDTQNGDEDEFVSSIGVGIVLGLLALVTVAGNVAVLVAIWIDTNLRSLPNYLIFSLTVAHLIVGCTVLPFAAGYEMSKAWPYGEWGCITWLSCDVLAGTALMLHVAAIAVDRYWSLKNIEYVNRTASRRVRTTLIIVWVLALMIFATLSSFIIPLVVVLFLSWKIFRAERMQVQKRRFLTQSTAETSLITTISSGQDETVSVDVRKTLEVACHLPFIVMLVAFTMCGAGYDISHHYALFIYWLSYSDSMISPIIYFIRKRFY</sequence>
<protein>
    <submittedName>
        <fullName evidence="12">5-hydroxytryptamine receptor 2B</fullName>
    </submittedName>
</protein>
<comment type="caution">
    <text evidence="12">The sequence shown here is derived from an EMBL/GenBank/DDBJ whole genome shotgun (WGS) entry which is preliminary data.</text>
</comment>
<dbReference type="PANTHER" id="PTHR24247:SF241">
    <property type="entry name" value="5-HYDROXYTRYPTAMINE RECEPTOR 2A-RELATED"/>
    <property type="match status" value="1"/>
</dbReference>
<evidence type="ECO:0000256" key="3">
    <source>
        <dbReference type="ARBA" id="ARBA00022475"/>
    </source>
</evidence>
<dbReference type="GO" id="GO:0030425">
    <property type="term" value="C:dendrite"/>
    <property type="evidence" value="ECO:0007669"/>
    <property type="project" value="TreeGrafter"/>
</dbReference>
<dbReference type="GO" id="GO:0007198">
    <property type="term" value="P:adenylate cyclase-inhibiting serotonin receptor signaling pathway"/>
    <property type="evidence" value="ECO:0007669"/>
    <property type="project" value="TreeGrafter"/>
</dbReference>
<evidence type="ECO:0000256" key="5">
    <source>
        <dbReference type="ARBA" id="ARBA00022989"/>
    </source>
</evidence>
<feature type="transmembrane region" description="Helical" evidence="10">
    <location>
        <begin position="264"/>
        <end position="285"/>
    </location>
</feature>
<dbReference type="PANTHER" id="PTHR24247">
    <property type="entry name" value="5-HYDROXYTRYPTAMINE RECEPTOR"/>
    <property type="match status" value="1"/>
</dbReference>
<organism evidence="12 13">
    <name type="scientific">Folsomia candida</name>
    <name type="common">Springtail</name>
    <dbReference type="NCBI Taxonomy" id="158441"/>
    <lineage>
        <taxon>Eukaryota</taxon>
        <taxon>Metazoa</taxon>
        <taxon>Ecdysozoa</taxon>
        <taxon>Arthropoda</taxon>
        <taxon>Hexapoda</taxon>
        <taxon>Collembola</taxon>
        <taxon>Entomobryomorpha</taxon>
        <taxon>Isotomoidea</taxon>
        <taxon>Isotomidae</taxon>
        <taxon>Proisotominae</taxon>
        <taxon>Folsomia</taxon>
    </lineage>
</organism>
<dbReference type="Pfam" id="PF00001">
    <property type="entry name" value="7tm_1"/>
    <property type="match status" value="1"/>
</dbReference>
<dbReference type="GO" id="GO:0045202">
    <property type="term" value="C:synapse"/>
    <property type="evidence" value="ECO:0007669"/>
    <property type="project" value="GOC"/>
</dbReference>
<evidence type="ECO:0000313" key="12">
    <source>
        <dbReference type="EMBL" id="OXA54276.1"/>
    </source>
</evidence>
<dbReference type="PRINTS" id="PR00237">
    <property type="entry name" value="GPCRRHODOPSN"/>
</dbReference>
<dbReference type="STRING" id="158441.A0A226EC50"/>
<dbReference type="Gene3D" id="1.20.1070.10">
    <property type="entry name" value="Rhodopsin 7-helix transmembrane proteins"/>
    <property type="match status" value="2"/>
</dbReference>
<evidence type="ECO:0000256" key="2">
    <source>
        <dbReference type="ARBA" id="ARBA00010663"/>
    </source>
</evidence>
<gene>
    <name evidence="12" type="ORF">Fcan01_10361</name>
</gene>
<comment type="subcellular location">
    <subcellularLocation>
        <location evidence="1">Cell membrane</location>
        <topology evidence="1">Multi-pass membrane protein</topology>
    </subcellularLocation>
</comment>
<reference evidence="12 13" key="1">
    <citation type="submission" date="2015-12" db="EMBL/GenBank/DDBJ databases">
        <title>The genome of Folsomia candida.</title>
        <authorList>
            <person name="Faddeeva A."/>
            <person name="Derks M.F."/>
            <person name="Anvar Y."/>
            <person name="Smit S."/>
            <person name="Van Straalen N."/>
            <person name="Roelofs D."/>
        </authorList>
    </citation>
    <scope>NUCLEOTIDE SEQUENCE [LARGE SCALE GENOMIC DNA]</scope>
    <source>
        <strain evidence="12 13">VU population</strain>
        <tissue evidence="12">Whole body</tissue>
    </source>
</reference>
<accession>A0A226EC50</accession>
<evidence type="ECO:0000256" key="9">
    <source>
        <dbReference type="ARBA" id="ARBA00023224"/>
    </source>
</evidence>
<keyword evidence="5 10" id="KW-1133">Transmembrane helix</keyword>
<keyword evidence="9" id="KW-0807">Transducer</keyword>
<feature type="transmembrane region" description="Helical" evidence="10">
    <location>
        <begin position="163"/>
        <end position="189"/>
    </location>
</feature>
<dbReference type="InterPro" id="IPR017452">
    <property type="entry name" value="GPCR_Rhodpsn_7TM"/>
</dbReference>
<dbReference type="GO" id="GO:0030594">
    <property type="term" value="F:neurotransmitter receptor activity"/>
    <property type="evidence" value="ECO:0007669"/>
    <property type="project" value="TreeGrafter"/>
</dbReference>
<keyword evidence="13" id="KW-1185">Reference proteome</keyword>
<keyword evidence="4 10" id="KW-0812">Transmembrane</keyword>
<evidence type="ECO:0000256" key="1">
    <source>
        <dbReference type="ARBA" id="ARBA00004651"/>
    </source>
</evidence>
<evidence type="ECO:0000256" key="6">
    <source>
        <dbReference type="ARBA" id="ARBA00023040"/>
    </source>
</evidence>
<comment type="similarity">
    <text evidence="2">Belongs to the G-protein coupled receptor 1 family.</text>
</comment>
<dbReference type="EMBL" id="LNIX01000005">
    <property type="protein sequence ID" value="OXA54276.1"/>
    <property type="molecule type" value="Genomic_DNA"/>
</dbReference>
<feature type="transmembrane region" description="Helical" evidence="10">
    <location>
        <begin position="79"/>
        <end position="100"/>
    </location>
</feature>
<name>A0A226EC50_FOLCA</name>
<dbReference type="GO" id="GO:0007268">
    <property type="term" value="P:chemical synaptic transmission"/>
    <property type="evidence" value="ECO:0007669"/>
    <property type="project" value="TreeGrafter"/>
</dbReference>
<evidence type="ECO:0000256" key="7">
    <source>
        <dbReference type="ARBA" id="ARBA00023136"/>
    </source>
</evidence>
<dbReference type="InterPro" id="IPR000276">
    <property type="entry name" value="GPCR_Rhodpsn"/>
</dbReference>
<evidence type="ECO:0000259" key="11">
    <source>
        <dbReference type="PROSITE" id="PS50262"/>
    </source>
</evidence>
<keyword evidence="6" id="KW-0297">G-protein coupled receptor</keyword>
<proteinExistence type="inferred from homology"/>
<dbReference type="GO" id="GO:0005886">
    <property type="term" value="C:plasma membrane"/>
    <property type="evidence" value="ECO:0007669"/>
    <property type="project" value="UniProtKB-SubCell"/>
</dbReference>
<dbReference type="OrthoDB" id="5956310at2759"/>
<keyword evidence="3" id="KW-1003">Cell membrane</keyword>
<dbReference type="GO" id="GO:0004993">
    <property type="term" value="F:G protein-coupled serotonin receptor activity"/>
    <property type="evidence" value="ECO:0007669"/>
    <property type="project" value="TreeGrafter"/>
</dbReference>